<sequence>MLDDLAVIWNRAADYGAEGEAPEGTPLGIAHLSFLLRVYNSAMGGGLGFAVEVNEPFRLRRAIDAMRYFRLSELADLLTDVFNRESDVEYAGSRERQFHDLLGPADENLDKAFRAKAAEAPSDFGLR</sequence>
<keyword evidence="2" id="KW-1185">Reference proteome</keyword>
<name>A0A1C4W2R2_9ACTN</name>
<gene>
    <name evidence="1" type="ORF">GA0070214_103161</name>
</gene>
<evidence type="ECO:0000313" key="1">
    <source>
        <dbReference type="EMBL" id="SCE90513.1"/>
    </source>
</evidence>
<dbReference type="EMBL" id="FMCS01000003">
    <property type="protein sequence ID" value="SCE90513.1"/>
    <property type="molecule type" value="Genomic_DNA"/>
</dbReference>
<organism evidence="1 2">
    <name type="scientific">Micromonospora chaiyaphumensis</name>
    <dbReference type="NCBI Taxonomy" id="307119"/>
    <lineage>
        <taxon>Bacteria</taxon>
        <taxon>Bacillati</taxon>
        <taxon>Actinomycetota</taxon>
        <taxon>Actinomycetes</taxon>
        <taxon>Micromonosporales</taxon>
        <taxon>Micromonosporaceae</taxon>
        <taxon>Micromonospora</taxon>
    </lineage>
</organism>
<proteinExistence type="predicted"/>
<dbReference type="Proteomes" id="UP000199629">
    <property type="component" value="Unassembled WGS sequence"/>
</dbReference>
<protein>
    <recommendedName>
        <fullName evidence="3">DUF4375 domain-containing protein</fullName>
    </recommendedName>
</protein>
<reference evidence="2" key="1">
    <citation type="submission" date="2016-06" db="EMBL/GenBank/DDBJ databases">
        <authorList>
            <person name="Varghese N."/>
            <person name="Submissions Spin"/>
        </authorList>
    </citation>
    <scope>NUCLEOTIDE SEQUENCE [LARGE SCALE GENOMIC DNA]</scope>
    <source>
        <strain evidence="2">DSM 45246</strain>
    </source>
</reference>
<evidence type="ECO:0000313" key="2">
    <source>
        <dbReference type="Proteomes" id="UP000199629"/>
    </source>
</evidence>
<dbReference type="RefSeq" id="WP_139141790.1">
    <property type="nucleotide sequence ID" value="NZ_FMCS01000003.1"/>
</dbReference>
<accession>A0A1C4W2R2</accession>
<evidence type="ECO:0008006" key="3">
    <source>
        <dbReference type="Google" id="ProtNLM"/>
    </source>
</evidence>
<dbReference type="AlphaFoldDB" id="A0A1C4W2R2"/>